<evidence type="ECO:0000256" key="11">
    <source>
        <dbReference type="RuleBase" id="RU004136"/>
    </source>
</evidence>
<dbReference type="InterPro" id="IPR036615">
    <property type="entry name" value="Mur_ligase_C_dom_sf"/>
</dbReference>
<keyword evidence="3 10" id="KW-0132">Cell division</keyword>
<dbReference type="NCBIfam" id="TIGR01143">
    <property type="entry name" value="murF"/>
    <property type="match status" value="1"/>
</dbReference>
<dbReference type="GO" id="GO:0005737">
    <property type="term" value="C:cytoplasm"/>
    <property type="evidence" value="ECO:0007669"/>
    <property type="project" value="UniProtKB-SubCell"/>
</dbReference>
<feature type="domain" description="Mur ligase C-terminal" evidence="13">
    <location>
        <begin position="302"/>
        <end position="418"/>
    </location>
</feature>
<proteinExistence type="inferred from homology"/>
<feature type="domain" description="Mur ligase central" evidence="14">
    <location>
        <begin position="93"/>
        <end position="277"/>
    </location>
</feature>
<evidence type="ECO:0000256" key="8">
    <source>
        <dbReference type="ARBA" id="ARBA00023306"/>
    </source>
</evidence>
<evidence type="ECO:0000313" key="16">
    <source>
        <dbReference type="Proteomes" id="UP000500961"/>
    </source>
</evidence>
<dbReference type="Pfam" id="PF01225">
    <property type="entry name" value="Mur_ligase"/>
    <property type="match status" value="1"/>
</dbReference>
<dbReference type="RefSeq" id="WP_173076746.1">
    <property type="nucleotide sequence ID" value="NZ_CP041345.1"/>
</dbReference>
<dbReference type="UniPathway" id="UPA00219"/>
<dbReference type="InterPro" id="IPR036565">
    <property type="entry name" value="Mur-like_cat_sf"/>
</dbReference>
<comment type="pathway">
    <text evidence="10 11">Cell wall biogenesis; peptidoglycan biosynthesis.</text>
</comment>
<dbReference type="PANTHER" id="PTHR43024">
    <property type="entry name" value="UDP-N-ACETYLMURAMOYL-TRIPEPTIDE--D-ALANYL-D-ALANINE LIGASE"/>
    <property type="match status" value="1"/>
</dbReference>
<evidence type="ECO:0000256" key="6">
    <source>
        <dbReference type="ARBA" id="ARBA00022960"/>
    </source>
</evidence>
<evidence type="ECO:0000256" key="3">
    <source>
        <dbReference type="ARBA" id="ARBA00022618"/>
    </source>
</evidence>
<dbReference type="GO" id="GO:0009252">
    <property type="term" value="P:peptidoglycan biosynthetic process"/>
    <property type="evidence" value="ECO:0007669"/>
    <property type="project" value="UniProtKB-UniRule"/>
</dbReference>
<dbReference type="Gene3D" id="3.40.1390.10">
    <property type="entry name" value="MurE/MurF, N-terminal domain"/>
    <property type="match status" value="1"/>
</dbReference>
<keyword evidence="1 10" id="KW-0963">Cytoplasm</keyword>
<keyword evidence="7 10" id="KW-0573">Peptidoglycan synthesis</keyword>
<dbReference type="GO" id="GO:0071555">
    <property type="term" value="P:cell wall organization"/>
    <property type="evidence" value="ECO:0007669"/>
    <property type="project" value="UniProtKB-KW"/>
</dbReference>
<protein>
    <recommendedName>
        <fullName evidence="10 11">UDP-N-acetylmuramoyl-tripeptide--D-alanyl-D-alanine ligase</fullName>
        <ecNumber evidence="10 11">6.3.2.10</ecNumber>
    </recommendedName>
    <alternativeName>
        <fullName evidence="10">D-alanyl-D-alanine-adding enzyme</fullName>
    </alternativeName>
</protein>
<comment type="function">
    <text evidence="10 11">Involved in cell wall formation. Catalyzes the final step in the synthesis of UDP-N-acetylmuramoyl-pentapeptide, the precursor of murein.</text>
</comment>
<dbReference type="Pfam" id="PF08245">
    <property type="entry name" value="Mur_ligase_M"/>
    <property type="match status" value="1"/>
</dbReference>
<evidence type="ECO:0000256" key="1">
    <source>
        <dbReference type="ARBA" id="ARBA00022490"/>
    </source>
</evidence>
<keyword evidence="2 10" id="KW-0436">Ligase</keyword>
<feature type="domain" description="Mur ligase N-terminal catalytic" evidence="12">
    <location>
        <begin position="15"/>
        <end position="62"/>
    </location>
</feature>
<dbReference type="InterPro" id="IPR013221">
    <property type="entry name" value="Mur_ligase_cen"/>
</dbReference>
<evidence type="ECO:0000256" key="4">
    <source>
        <dbReference type="ARBA" id="ARBA00022741"/>
    </source>
</evidence>
<evidence type="ECO:0000259" key="12">
    <source>
        <dbReference type="Pfam" id="PF01225"/>
    </source>
</evidence>
<evidence type="ECO:0000313" key="15">
    <source>
        <dbReference type="EMBL" id="QKG79495.1"/>
    </source>
</evidence>
<dbReference type="Gene3D" id="3.40.1190.10">
    <property type="entry name" value="Mur-like, catalytic domain"/>
    <property type="match status" value="1"/>
</dbReference>
<keyword evidence="8 10" id="KW-0131">Cell cycle</keyword>
<dbReference type="GO" id="GO:0047480">
    <property type="term" value="F:UDP-N-acetylmuramoyl-tripeptide-D-alanyl-D-alanine ligase activity"/>
    <property type="evidence" value="ECO:0007669"/>
    <property type="project" value="UniProtKB-UniRule"/>
</dbReference>
<name>A0A7D3XKG1_9BACT</name>
<dbReference type="EC" id="6.3.2.10" evidence="10 11"/>
<dbReference type="SUPFAM" id="SSF63418">
    <property type="entry name" value="MurE/MurF N-terminal domain"/>
    <property type="match status" value="1"/>
</dbReference>
<evidence type="ECO:0000256" key="2">
    <source>
        <dbReference type="ARBA" id="ARBA00022598"/>
    </source>
</evidence>
<evidence type="ECO:0000256" key="5">
    <source>
        <dbReference type="ARBA" id="ARBA00022840"/>
    </source>
</evidence>
<dbReference type="AlphaFoldDB" id="A0A7D3XKG1"/>
<accession>A0A7D3XKG1</accession>
<reference evidence="15 16" key="1">
    <citation type="submission" date="2019-07" db="EMBL/GenBank/DDBJ databases">
        <title>Thalassofilum flectens gen. nov., sp. nov., a novel moderate thermophilic anaerobe from a shallow sea hot spring in Kunashir Island (Russia), representing a new family in the order Bacteroidales, and proposal of Thalassofilacea fam. nov.</title>
        <authorList>
            <person name="Kochetkova T.V."/>
            <person name="Podosokorskaya O.A."/>
            <person name="Novikov A."/>
            <person name="Elcheninov A.G."/>
            <person name="Toshchakov S.V."/>
            <person name="Kublanov I.V."/>
        </authorList>
    </citation>
    <scope>NUCLEOTIDE SEQUENCE [LARGE SCALE GENOMIC DNA]</scope>
    <source>
        <strain evidence="15 16">38-H</strain>
    </source>
</reference>
<organism evidence="15 16">
    <name type="scientific">Tenuifilum thalassicum</name>
    <dbReference type="NCBI Taxonomy" id="2590900"/>
    <lineage>
        <taxon>Bacteria</taxon>
        <taxon>Pseudomonadati</taxon>
        <taxon>Bacteroidota</taxon>
        <taxon>Bacteroidia</taxon>
        <taxon>Bacteroidales</taxon>
        <taxon>Tenuifilaceae</taxon>
        <taxon>Tenuifilum</taxon>
    </lineage>
</organism>
<dbReference type="InterPro" id="IPR004101">
    <property type="entry name" value="Mur_ligase_C"/>
</dbReference>
<dbReference type="InterPro" id="IPR005863">
    <property type="entry name" value="UDP-N-AcMur_synth"/>
</dbReference>
<comment type="similarity">
    <text evidence="10">Belongs to the MurCDEF family. MurF subfamily.</text>
</comment>
<dbReference type="PANTHER" id="PTHR43024:SF1">
    <property type="entry name" value="UDP-N-ACETYLMURAMOYL-TRIPEPTIDE--D-ALANYL-D-ALANINE LIGASE"/>
    <property type="match status" value="1"/>
</dbReference>
<evidence type="ECO:0000259" key="14">
    <source>
        <dbReference type="Pfam" id="PF08245"/>
    </source>
</evidence>
<dbReference type="GO" id="GO:0008360">
    <property type="term" value="P:regulation of cell shape"/>
    <property type="evidence" value="ECO:0007669"/>
    <property type="project" value="UniProtKB-KW"/>
</dbReference>
<dbReference type="GO" id="GO:0005524">
    <property type="term" value="F:ATP binding"/>
    <property type="evidence" value="ECO:0007669"/>
    <property type="project" value="UniProtKB-UniRule"/>
</dbReference>
<evidence type="ECO:0000259" key="13">
    <source>
        <dbReference type="Pfam" id="PF02875"/>
    </source>
</evidence>
<dbReference type="InterPro" id="IPR035911">
    <property type="entry name" value="MurE/MurF_N"/>
</dbReference>
<dbReference type="InterPro" id="IPR051046">
    <property type="entry name" value="MurCDEF_CellWall_CoF430Synth"/>
</dbReference>
<evidence type="ECO:0000256" key="7">
    <source>
        <dbReference type="ARBA" id="ARBA00022984"/>
    </source>
</evidence>
<sequence>MIEKIYKYYSKTFSVSIDSRKVKPGDIFFALKGENSDGNKFAKNALQNGAIAAVIDNPEFLSDGCILVDNSLKTLQKLANYHRNTLRAKVLAITGSNGKTTTKELIKAVTSKKYKVKATDGNLNNHIGVPLTLLSITPDVDIAIVEMGANGVNDIAELCDIAQPNYGIITNIGRAHLGGFGGFEGVKKAKGQLYRYLAENDGVVFFNDKNIILRELIDIYKPSHPVPYSKFINNAIVSYDSDKLFINVKIQEGDAELLVKTNLVGDYNLENILSAYVIGRYFNIEPCQINGAIEEYVPNNKRSQLIKTEKNTVILDAYNANPTSMMHALQNFKSLEVKNKVAIIGEMLELGEYSNQEHSKIVKLLSELNLDSILLVGDGFSKVNLPVNAKYFADVYQCLCYLKESPLKDKFILVKGSRGVKLEEILSLL</sequence>
<evidence type="ECO:0000256" key="9">
    <source>
        <dbReference type="ARBA" id="ARBA00023316"/>
    </source>
</evidence>
<dbReference type="SUPFAM" id="SSF53244">
    <property type="entry name" value="MurD-like peptide ligases, peptide-binding domain"/>
    <property type="match status" value="1"/>
</dbReference>
<keyword evidence="5 10" id="KW-0067">ATP-binding</keyword>
<keyword evidence="9 10" id="KW-0961">Cell wall biogenesis/degradation</keyword>
<dbReference type="Gene3D" id="3.90.190.20">
    <property type="entry name" value="Mur ligase, C-terminal domain"/>
    <property type="match status" value="1"/>
</dbReference>
<keyword evidence="4 10" id="KW-0547">Nucleotide-binding</keyword>
<keyword evidence="6 10" id="KW-0133">Cell shape</keyword>
<keyword evidence="16" id="KW-1185">Reference proteome</keyword>
<dbReference type="GO" id="GO:0051301">
    <property type="term" value="P:cell division"/>
    <property type="evidence" value="ECO:0007669"/>
    <property type="project" value="UniProtKB-KW"/>
</dbReference>
<gene>
    <name evidence="10" type="primary">murF</name>
    <name evidence="15" type="ORF">FHG85_04160</name>
</gene>
<dbReference type="InterPro" id="IPR000713">
    <property type="entry name" value="Mur_ligase_N"/>
</dbReference>
<dbReference type="Pfam" id="PF02875">
    <property type="entry name" value="Mur_ligase_C"/>
    <property type="match status" value="1"/>
</dbReference>
<comment type="subcellular location">
    <subcellularLocation>
        <location evidence="10 11">Cytoplasm</location>
    </subcellularLocation>
</comment>
<dbReference type="SUPFAM" id="SSF53623">
    <property type="entry name" value="MurD-like peptide ligases, catalytic domain"/>
    <property type="match status" value="1"/>
</dbReference>
<dbReference type="Proteomes" id="UP000500961">
    <property type="component" value="Chromosome"/>
</dbReference>
<comment type="catalytic activity">
    <reaction evidence="10 11">
        <text>D-alanyl-D-alanine + UDP-N-acetyl-alpha-D-muramoyl-L-alanyl-gamma-D-glutamyl-meso-2,6-diaminopimelate + ATP = UDP-N-acetyl-alpha-D-muramoyl-L-alanyl-gamma-D-glutamyl-meso-2,6-diaminopimeloyl-D-alanyl-D-alanine + ADP + phosphate + H(+)</text>
        <dbReference type="Rhea" id="RHEA:28374"/>
        <dbReference type="ChEBI" id="CHEBI:15378"/>
        <dbReference type="ChEBI" id="CHEBI:30616"/>
        <dbReference type="ChEBI" id="CHEBI:43474"/>
        <dbReference type="ChEBI" id="CHEBI:57822"/>
        <dbReference type="ChEBI" id="CHEBI:61386"/>
        <dbReference type="ChEBI" id="CHEBI:83905"/>
        <dbReference type="ChEBI" id="CHEBI:456216"/>
        <dbReference type="EC" id="6.3.2.10"/>
    </reaction>
</comment>
<evidence type="ECO:0000256" key="10">
    <source>
        <dbReference type="HAMAP-Rule" id="MF_02019"/>
    </source>
</evidence>
<feature type="binding site" evidence="10">
    <location>
        <begin position="95"/>
        <end position="101"/>
    </location>
    <ligand>
        <name>ATP</name>
        <dbReference type="ChEBI" id="CHEBI:30616"/>
    </ligand>
</feature>
<dbReference type="KEGG" id="ttz:FHG85_04160"/>
<dbReference type="EMBL" id="CP041345">
    <property type="protein sequence ID" value="QKG79495.1"/>
    <property type="molecule type" value="Genomic_DNA"/>
</dbReference>
<dbReference type="HAMAP" id="MF_02019">
    <property type="entry name" value="MurF"/>
    <property type="match status" value="1"/>
</dbReference>